<evidence type="ECO:0008006" key="3">
    <source>
        <dbReference type="Google" id="ProtNLM"/>
    </source>
</evidence>
<protein>
    <recommendedName>
        <fullName evidence="3">Flagellar protein FlgN</fullName>
    </recommendedName>
</protein>
<evidence type="ECO:0000313" key="1">
    <source>
        <dbReference type="EMBL" id="MBB6561482.1"/>
    </source>
</evidence>
<evidence type="ECO:0000313" key="2">
    <source>
        <dbReference type="Proteomes" id="UP000575083"/>
    </source>
</evidence>
<comment type="caution">
    <text evidence="1">The sequence shown here is derived from an EMBL/GenBank/DDBJ whole genome shotgun (WGS) entry which is preliminary data.</text>
</comment>
<proteinExistence type="predicted"/>
<dbReference type="AlphaFoldDB" id="A0A7X0UAP8"/>
<organism evidence="1 2">
    <name type="scientific">Acidovorax soli</name>
    <dbReference type="NCBI Taxonomy" id="592050"/>
    <lineage>
        <taxon>Bacteria</taxon>
        <taxon>Pseudomonadati</taxon>
        <taxon>Pseudomonadota</taxon>
        <taxon>Betaproteobacteria</taxon>
        <taxon>Burkholderiales</taxon>
        <taxon>Comamonadaceae</taxon>
        <taxon>Acidovorax</taxon>
    </lineage>
</organism>
<reference evidence="1 2" key="1">
    <citation type="submission" date="2020-08" db="EMBL/GenBank/DDBJ databases">
        <title>Functional genomics of gut bacteria from endangered species of beetles.</title>
        <authorList>
            <person name="Carlos-Shanley C."/>
        </authorList>
    </citation>
    <scope>NUCLEOTIDE SEQUENCE [LARGE SCALE GENOMIC DNA]</scope>
    <source>
        <strain evidence="1 2">S00198</strain>
    </source>
</reference>
<gene>
    <name evidence="1" type="ORF">HNP48_004175</name>
</gene>
<accession>A0A7X0UAP8</accession>
<name>A0A7X0UAP8_9BURK</name>
<dbReference type="EMBL" id="JACHLK010000008">
    <property type="protein sequence ID" value="MBB6561482.1"/>
    <property type="molecule type" value="Genomic_DNA"/>
</dbReference>
<dbReference type="Proteomes" id="UP000575083">
    <property type="component" value="Unassembled WGS sequence"/>
</dbReference>
<sequence length="128" mass="13376">MSMPLEEALQAVEQHIEAVSAALLKADAPTLEQASTGLRDAAARFSYALDLSRQQVSSITPALRARMDAIAATLVVHRESLARLAAITDRQTAVLVPSQDSSANATYGNGLGGKQKAAGIAKIYRSAG</sequence>
<keyword evidence="2" id="KW-1185">Reference proteome</keyword>